<name>A0A5M9K0C4_MONFR</name>
<comment type="similarity">
    <text evidence="3">Belongs to the avfA family.</text>
</comment>
<dbReference type="SUPFAM" id="SSF51735">
    <property type="entry name" value="NAD(P)-binding Rossmann-fold domains"/>
    <property type="match status" value="1"/>
</dbReference>
<evidence type="ECO:0000259" key="4">
    <source>
        <dbReference type="Pfam" id="PF13460"/>
    </source>
</evidence>
<dbReference type="InterPro" id="IPR036291">
    <property type="entry name" value="NAD(P)-bd_dom_sf"/>
</dbReference>
<dbReference type="PANTHER" id="PTHR15020:SF37">
    <property type="entry name" value="OXIDOREDUCTASE MDPK"/>
    <property type="match status" value="1"/>
</dbReference>
<accession>A0A5M9K0C4</accession>
<evidence type="ECO:0000313" key="6">
    <source>
        <dbReference type="Proteomes" id="UP000322873"/>
    </source>
</evidence>
<dbReference type="Gene3D" id="3.40.50.720">
    <property type="entry name" value="NAD(P)-binding Rossmann-like Domain"/>
    <property type="match status" value="1"/>
</dbReference>
<reference evidence="5 6" key="1">
    <citation type="submission" date="2019-06" db="EMBL/GenBank/DDBJ databases">
        <title>Genome Sequence of the Brown Rot Fungal Pathogen Monilinia fructicola.</title>
        <authorList>
            <person name="De Miccolis Angelini R.M."/>
            <person name="Landi L."/>
            <person name="Abate D."/>
            <person name="Pollastro S."/>
            <person name="Romanazzi G."/>
            <person name="Faretra F."/>
        </authorList>
    </citation>
    <scope>NUCLEOTIDE SEQUENCE [LARGE SCALE GENOMIC DNA]</scope>
    <source>
        <strain evidence="5 6">Mfrc123</strain>
    </source>
</reference>
<dbReference type="PANTHER" id="PTHR15020">
    <property type="entry name" value="FLAVIN REDUCTASE-RELATED"/>
    <property type="match status" value="1"/>
</dbReference>
<evidence type="ECO:0000313" key="5">
    <source>
        <dbReference type="EMBL" id="KAA8575244.1"/>
    </source>
</evidence>
<organism evidence="5 6">
    <name type="scientific">Monilinia fructicola</name>
    <name type="common">Brown rot fungus</name>
    <name type="synonym">Ciboria fructicola</name>
    <dbReference type="NCBI Taxonomy" id="38448"/>
    <lineage>
        <taxon>Eukaryota</taxon>
        <taxon>Fungi</taxon>
        <taxon>Dikarya</taxon>
        <taxon>Ascomycota</taxon>
        <taxon>Pezizomycotina</taxon>
        <taxon>Leotiomycetes</taxon>
        <taxon>Helotiales</taxon>
        <taxon>Sclerotiniaceae</taxon>
        <taxon>Monilinia</taxon>
    </lineage>
</organism>
<protein>
    <recommendedName>
        <fullName evidence="4">NAD(P)-binding domain-containing protein</fullName>
    </recommendedName>
</protein>
<keyword evidence="6" id="KW-1185">Reference proteome</keyword>
<dbReference type="GO" id="GO:0004497">
    <property type="term" value="F:monooxygenase activity"/>
    <property type="evidence" value="ECO:0007669"/>
    <property type="project" value="UniProtKB-KW"/>
</dbReference>
<evidence type="ECO:0000256" key="1">
    <source>
        <dbReference type="ARBA" id="ARBA00023002"/>
    </source>
</evidence>
<keyword evidence="2" id="KW-0503">Monooxygenase</keyword>
<sequence length="259" mass="28575">MAIYAVLGSTGNCGTALIQNLLTQPKAKINAYCRNKSKLLRLVPEVGDSKQVEVFEGSIQDEKLLENCLKGCRAVFLVVSTNDNVPGCHLSQDTAISVINALKSLKKSGDVKIPKLVLLSSATIDDHFSRHLPWLLRQILLRSASHVYNDLRETEKLLRSQEDWLTTIYIKPGALSVDKQRGHALSFTEEGSPLSYMDLAAAMTEAANDKEGQYDLRNVSVVNTNGRARFPTGTPMCILTGLLRHFLPFLHPYLPTTGP</sequence>
<evidence type="ECO:0000256" key="2">
    <source>
        <dbReference type="ARBA" id="ARBA00023033"/>
    </source>
</evidence>
<keyword evidence="1" id="KW-0560">Oxidoreductase</keyword>
<evidence type="ECO:0000256" key="3">
    <source>
        <dbReference type="ARBA" id="ARBA00038376"/>
    </source>
</evidence>
<dbReference type="AlphaFoldDB" id="A0A5M9K0C4"/>
<feature type="domain" description="NAD(P)-binding" evidence="4">
    <location>
        <begin position="8"/>
        <end position="209"/>
    </location>
</feature>
<dbReference type="Pfam" id="PF13460">
    <property type="entry name" value="NAD_binding_10"/>
    <property type="match status" value="1"/>
</dbReference>
<gene>
    <name evidence="5" type="ORF">EYC84_004431</name>
</gene>
<dbReference type="OrthoDB" id="10254221at2759"/>
<dbReference type="VEuPathDB" id="FungiDB:MFRU_002g02170"/>
<proteinExistence type="inferred from homology"/>
<dbReference type="InterPro" id="IPR016040">
    <property type="entry name" value="NAD(P)-bd_dom"/>
</dbReference>
<dbReference type="Proteomes" id="UP000322873">
    <property type="component" value="Unassembled WGS sequence"/>
</dbReference>
<comment type="caution">
    <text evidence="5">The sequence shown here is derived from an EMBL/GenBank/DDBJ whole genome shotgun (WGS) entry which is preliminary data.</text>
</comment>
<dbReference type="EMBL" id="VICG01000002">
    <property type="protein sequence ID" value="KAA8575244.1"/>
    <property type="molecule type" value="Genomic_DNA"/>
</dbReference>